<proteinExistence type="predicted"/>
<evidence type="ECO:0000313" key="2">
    <source>
        <dbReference type="EMBL" id="AJI25786.1"/>
    </source>
</evidence>
<dbReference type="HOGENOM" id="CLU_3022410_0_0_9"/>
<geneLocation type="plasmid" evidence="2 3">
    <name>pBMV_2</name>
</geneLocation>
<accession>A0A0B6AQP9</accession>
<reference evidence="2 3" key="1">
    <citation type="journal article" date="2015" name="Genome Announc.">
        <title>Complete genome sequences for 35 biothreat assay-relevant bacillus species.</title>
        <authorList>
            <person name="Johnson S.L."/>
            <person name="Daligault H.E."/>
            <person name="Davenport K.W."/>
            <person name="Jaissle J."/>
            <person name="Frey K.G."/>
            <person name="Ladner J.T."/>
            <person name="Broomall S.M."/>
            <person name="Bishop-Lilly K.A."/>
            <person name="Bruce D.C."/>
            <person name="Gibbons H.S."/>
            <person name="Coyne S.R."/>
            <person name="Lo C.C."/>
            <person name="Meincke L."/>
            <person name="Munk A.C."/>
            <person name="Koroleva G.I."/>
            <person name="Rosenzweig C.N."/>
            <person name="Palacios G.F."/>
            <person name="Redden C.L."/>
            <person name="Minogue T.D."/>
            <person name="Chain P.S."/>
        </authorList>
    </citation>
    <scope>NUCLEOTIDE SEQUENCE [LARGE SCALE GENOMIC DNA]</scope>
    <source>
        <strain evidence="2">ATCC 14581</strain>
        <strain evidence="3">ATCC 14581 / DSM 32 / JCM 2506 / NBRC 15308 / NCIMB 9376 / NCTC 10342 / NRRL B-14308 / VKM B-512</strain>
        <plasmid evidence="2 3">pBMV_2</plasmid>
    </source>
</reference>
<sequence length="55" mass="6053">MPQAIVIVLALFLFISLIRNRLFNAILLTGVPLTIITVAHESFELLSMLDVSIDG</sequence>
<protein>
    <submittedName>
        <fullName evidence="2">Putative membrane protein</fullName>
    </submittedName>
</protein>
<name>A0A0B6AQP9_PRIM2</name>
<dbReference type="EMBL" id="CP009921">
    <property type="protein sequence ID" value="AJI25680.1"/>
    <property type="molecule type" value="Genomic_DNA"/>
</dbReference>
<organism evidence="2 3">
    <name type="scientific">Priestia megaterium (strain ATCC 14581 / DSM 32 / CCUG 1817 / JCM 2506 / NBRC 15308 / NCIMB 9376 / NCTC 10342 / NRRL B-14308 / VKM B-512 / Ford 19)</name>
    <name type="common">Bacillus megaterium</name>
    <dbReference type="NCBI Taxonomy" id="1348623"/>
    <lineage>
        <taxon>Bacteria</taxon>
        <taxon>Bacillati</taxon>
        <taxon>Bacillota</taxon>
        <taxon>Bacilli</taxon>
        <taxon>Bacillales</taxon>
        <taxon>Bacillaceae</taxon>
        <taxon>Priestia</taxon>
    </lineage>
</organism>
<dbReference type="KEGG" id="bmeg:BG04_5773"/>
<evidence type="ECO:0000313" key="1">
    <source>
        <dbReference type="EMBL" id="AJI25680.1"/>
    </source>
</evidence>
<dbReference type="Proteomes" id="UP000031829">
    <property type="component" value="Plasmid pBMV_2"/>
</dbReference>
<evidence type="ECO:0000313" key="3">
    <source>
        <dbReference type="Proteomes" id="UP000031829"/>
    </source>
</evidence>
<gene>
    <name evidence="2" type="ORF">BG04_5773</name>
    <name evidence="1" type="ORF">BG04_5898</name>
</gene>
<keyword evidence="2" id="KW-0614">Plasmid</keyword>
<dbReference type="KEGG" id="bmeg:BG04_5898"/>
<dbReference type="EMBL" id="CP009921">
    <property type="protein sequence ID" value="AJI25786.1"/>
    <property type="molecule type" value="Genomic_DNA"/>
</dbReference>
<dbReference type="AlphaFoldDB" id="A0A0B6AQP9"/>